<accession>A0A5N6XDZ9</accession>
<gene>
    <name evidence="1" type="ORF">BDV39DRAFT_201123</name>
</gene>
<evidence type="ECO:0000313" key="1">
    <source>
        <dbReference type="EMBL" id="KAE8331474.1"/>
    </source>
</evidence>
<proteinExistence type="predicted"/>
<reference evidence="2" key="1">
    <citation type="submission" date="2019-04" db="EMBL/GenBank/DDBJ databases">
        <title>Friends and foes A comparative genomics studyof 23 Aspergillus species from section Flavi.</title>
        <authorList>
            <consortium name="DOE Joint Genome Institute"/>
            <person name="Kjaerbolling I."/>
            <person name="Vesth T."/>
            <person name="Frisvad J.C."/>
            <person name="Nybo J.L."/>
            <person name="Theobald S."/>
            <person name="Kildgaard S."/>
            <person name="Isbrandt T."/>
            <person name="Kuo A."/>
            <person name="Sato A."/>
            <person name="Lyhne E.K."/>
            <person name="Kogle M.E."/>
            <person name="Wiebenga A."/>
            <person name="Kun R.S."/>
            <person name="Lubbers R.J."/>
            <person name="Makela M.R."/>
            <person name="Barry K."/>
            <person name="Chovatia M."/>
            <person name="Clum A."/>
            <person name="Daum C."/>
            <person name="Haridas S."/>
            <person name="He G."/>
            <person name="LaButti K."/>
            <person name="Lipzen A."/>
            <person name="Mondo S."/>
            <person name="Riley R."/>
            <person name="Salamov A."/>
            <person name="Simmons B.A."/>
            <person name="Magnuson J.K."/>
            <person name="Henrissat B."/>
            <person name="Mortensen U.H."/>
            <person name="Larsen T.O."/>
            <person name="Devries R.P."/>
            <person name="Grigoriev I.V."/>
            <person name="Machida M."/>
            <person name="Baker S.E."/>
            <person name="Andersen M.R."/>
        </authorList>
    </citation>
    <scope>NUCLEOTIDE SEQUENCE [LARGE SCALE GENOMIC DNA]</scope>
    <source>
        <strain evidence="2">CBS 130017</strain>
    </source>
</reference>
<evidence type="ECO:0000313" key="2">
    <source>
        <dbReference type="Proteomes" id="UP000325945"/>
    </source>
</evidence>
<dbReference type="AlphaFoldDB" id="A0A5N6XDZ9"/>
<sequence length="69" mass="7704">MPLDIDTNADGKQALPPAMPASLIFTAFGQSFASVSADYDKVIGFFDFTHRFFDRLSMIEDRTPQQAPF</sequence>
<organism evidence="1 2">
    <name type="scientific">Aspergillus sergii</name>
    <dbReference type="NCBI Taxonomy" id="1034303"/>
    <lineage>
        <taxon>Eukaryota</taxon>
        <taxon>Fungi</taxon>
        <taxon>Dikarya</taxon>
        <taxon>Ascomycota</taxon>
        <taxon>Pezizomycotina</taxon>
        <taxon>Eurotiomycetes</taxon>
        <taxon>Eurotiomycetidae</taxon>
        <taxon>Eurotiales</taxon>
        <taxon>Aspergillaceae</taxon>
        <taxon>Aspergillus</taxon>
        <taxon>Aspergillus subgen. Circumdati</taxon>
    </lineage>
</organism>
<dbReference type="EMBL" id="ML741769">
    <property type="protein sequence ID" value="KAE8331474.1"/>
    <property type="molecule type" value="Genomic_DNA"/>
</dbReference>
<dbReference type="Proteomes" id="UP000325945">
    <property type="component" value="Unassembled WGS sequence"/>
</dbReference>
<name>A0A5N6XDZ9_9EURO</name>
<keyword evidence="2" id="KW-1185">Reference proteome</keyword>
<protein>
    <submittedName>
        <fullName evidence="1">Uncharacterized protein</fullName>
    </submittedName>
</protein>